<dbReference type="NCBIfam" id="TIGR00666">
    <property type="entry name" value="PBP4"/>
    <property type="match status" value="1"/>
</dbReference>
<evidence type="ECO:0000256" key="1">
    <source>
        <dbReference type="ARBA" id="ARBA00006096"/>
    </source>
</evidence>
<comment type="similarity">
    <text evidence="1">Belongs to the peptidase S13 family.</text>
</comment>
<feature type="transmembrane region" description="Helical" evidence="3">
    <location>
        <begin position="29"/>
        <end position="51"/>
    </location>
</feature>
<keyword evidence="4" id="KW-0645">Protease</keyword>
<dbReference type="PANTHER" id="PTHR30023">
    <property type="entry name" value="D-ALANYL-D-ALANINE CARBOXYPEPTIDASE"/>
    <property type="match status" value="1"/>
</dbReference>
<dbReference type="PRINTS" id="PR00922">
    <property type="entry name" value="DADACBPTASE3"/>
</dbReference>
<dbReference type="InterPro" id="IPR012338">
    <property type="entry name" value="Beta-lactam/transpept-like"/>
</dbReference>
<dbReference type="Pfam" id="PF02113">
    <property type="entry name" value="Peptidase_S13"/>
    <property type="match status" value="2"/>
</dbReference>
<keyword evidence="3" id="KW-0812">Transmembrane</keyword>
<evidence type="ECO:0000256" key="3">
    <source>
        <dbReference type="SAM" id="Phobius"/>
    </source>
</evidence>
<keyword evidence="5" id="KW-1185">Reference proteome</keyword>
<reference evidence="4 5" key="1">
    <citation type="submission" date="2018-08" db="EMBL/GenBank/DDBJ databases">
        <title>Aeromicrobium sp. M2KJ-4, whole genome shotgun sequence.</title>
        <authorList>
            <person name="Tuo L."/>
        </authorList>
    </citation>
    <scope>NUCLEOTIDE SEQUENCE [LARGE SCALE GENOMIC DNA]</scope>
    <source>
        <strain evidence="4 5">M2KJ-4</strain>
    </source>
</reference>
<evidence type="ECO:0000313" key="4">
    <source>
        <dbReference type="EMBL" id="REK72575.1"/>
    </source>
</evidence>
<dbReference type="Gene3D" id="3.50.80.20">
    <property type="entry name" value="D-Ala-D-Ala carboxypeptidase C, peptidase S13"/>
    <property type="match status" value="1"/>
</dbReference>
<evidence type="ECO:0000313" key="5">
    <source>
        <dbReference type="Proteomes" id="UP000265581"/>
    </source>
</evidence>
<sequence>MRRTGTWHDGGLYSLAHVRATRGRRVADGLVAIAVPVLTLVLVVVLATTLWQRGDLNRFVCDGDCGPSNVVPPLGLQLREAPAASTPDGTVSGTVDPRKLEAVVRPALDDTVLGPRVGFAAVAPDGTPLFSSGPGTYAPASTTKVLTSFAALSTIDPQTRFATKVVRSGDDLVLVGGGDPYLSTKPARRAGDRVFQADLTTLARRTAASLKASGTTSVRLRYDASLFTGADASPEWEPDYVTANIVTRISALWVDQGISDGVRAADPPNAAARTFARLLADQGVTVTGDPSPATAEAGAPVVGEVRSATLAQIVETLVRISDNEAAEVVLRHVARAAGGSADFAGGTAAVVAALEDAGIDTDGLVLNDGSGLSRANRISPATLVQTLQKSVGSSRTSELLADLPVAGFTGTLVDRFSGLAGARGEVRAKTGTLTGIHSLAGYAVDADGSPVLFAVMSDRSDRDQPLQAQAALDAVTAAIATCRCSTPG</sequence>
<accession>A0A371P9J5</accession>
<dbReference type="GO" id="GO:0006508">
    <property type="term" value="P:proteolysis"/>
    <property type="evidence" value="ECO:0007669"/>
    <property type="project" value="InterPro"/>
</dbReference>
<keyword evidence="2 4" id="KW-0378">Hydrolase</keyword>
<name>A0A371P9J5_9ACTN</name>
<dbReference type="InterPro" id="IPR000667">
    <property type="entry name" value="Peptidase_S13"/>
</dbReference>
<evidence type="ECO:0000256" key="2">
    <source>
        <dbReference type="ARBA" id="ARBA00022801"/>
    </source>
</evidence>
<dbReference type="GO" id="GO:0000270">
    <property type="term" value="P:peptidoglycan metabolic process"/>
    <property type="evidence" value="ECO:0007669"/>
    <property type="project" value="TreeGrafter"/>
</dbReference>
<gene>
    <name evidence="4" type="primary">dacB</name>
    <name evidence="4" type="ORF">DX116_02875</name>
</gene>
<keyword evidence="3" id="KW-0472">Membrane</keyword>
<dbReference type="AlphaFoldDB" id="A0A371P9J5"/>
<keyword evidence="4" id="KW-0121">Carboxypeptidase</keyword>
<dbReference type="PANTHER" id="PTHR30023:SF0">
    <property type="entry name" value="PENICILLIN-SENSITIVE CARBOXYPEPTIDASE A"/>
    <property type="match status" value="1"/>
</dbReference>
<dbReference type="SUPFAM" id="SSF56601">
    <property type="entry name" value="beta-lactamase/transpeptidase-like"/>
    <property type="match status" value="1"/>
</dbReference>
<dbReference type="Gene3D" id="3.40.710.10">
    <property type="entry name" value="DD-peptidase/beta-lactamase superfamily"/>
    <property type="match status" value="1"/>
</dbReference>
<keyword evidence="3" id="KW-1133">Transmembrane helix</keyword>
<comment type="caution">
    <text evidence="4">The sequence shown here is derived from an EMBL/GenBank/DDBJ whole genome shotgun (WGS) entry which is preliminary data.</text>
</comment>
<dbReference type="EMBL" id="QUBR01000001">
    <property type="protein sequence ID" value="REK72575.1"/>
    <property type="molecule type" value="Genomic_DNA"/>
</dbReference>
<dbReference type="GO" id="GO:0009002">
    <property type="term" value="F:serine-type D-Ala-D-Ala carboxypeptidase activity"/>
    <property type="evidence" value="ECO:0007669"/>
    <property type="project" value="UniProtKB-EC"/>
</dbReference>
<dbReference type="Proteomes" id="UP000265581">
    <property type="component" value="Unassembled WGS sequence"/>
</dbReference>
<protein>
    <submittedName>
        <fullName evidence="4">D-alanyl-D-alanine carboxypeptidase/D-alanyl-D-alanine-endopeptidase</fullName>
        <ecNumber evidence="4">3.4.16.4</ecNumber>
    </submittedName>
</protein>
<organism evidence="4 5">
    <name type="scientific">Aeromicrobium endophyticum</name>
    <dbReference type="NCBI Taxonomy" id="2292704"/>
    <lineage>
        <taxon>Bacteria</taxon>
        <taxon>Bacillati</taxon>
        <taxon>Actinomycetota</taxon>
        <taxon>Actinomycetes</taxon>
        <taxon>Propionibacteriales</taxon>
        <taxon>Nocardioidaceae</taxon>
        <taxon>Aeromicrobium</taxon>
    </lineage>
</organism>
<dbReference type="EC" id="3.4.16.4" evidence="4"/>
<proteinExistence type="inferred from homology"/>